<evidence type="ECO:0000259" key="1">
    <source>
        <dbReference type="Pfam" id="PF02579"/>
    </source>
</evidence>
<dbReference type="Gene3D" id="3.30.420.130">
    <property type="entry name" value="Dinitrogenase iron-molybdenum cofactor biosynthesis domain"/>
    <property type="match status" value="1"/>
</dbReference>
<dbReference type="AlphaFoldDB" id="A0A6S6TWF6"/>
<feature type="domain" description="Dinitrogenase iron-molybdenum cofactor biosynthesis" evidence="1">
    <location>
        <begin position="19"/>
        <end position="104"/>
    </location>
</feature>
<gene>
    <name evidence="2" type="ORF">HELGO_WM974</name>
</gene>
<name>A0A6S6TWF6_9BACT</name>
<reference evidence="2" key="1">
    <citation type="submission" date="2020-01" db="EMBL/GenBank/DDBJ databases">
        <authorList>
            <person name="Meier V. D."/>
            <person name="Meier V D."/>
        </authorList>
    </citation>
    <scope>NUCLEOTIDE SEQUENCE</scope>
    <source>
        <strain evidence="2">HLG_WM_MAG_01</strain>
    </source>
</reference>
<protein>
    <submittedName>
        <fullName evidence="2">Dinitrogenase iron-molybdenum cofactor biosynthesis protein</fullName>
    </submittedName>
</protein>
<accession>A0A6S6TWF6</accession>
<dbReference type="Pfam" id="PF02579">
    <property type="entry name" value="Nitro_FeMo-Co"/>
    <property type="match status" value="1"/>
</dbReference>
<sequence length="121" mass="12798">MRLVFPTDENMGYLSKRGAHFGKAKFYTIVTLDDNKIIEVQCVENQGHSGGACGNAVANIMALKPDALVVSGIGASPAQGFKEAGLDLYFDQNSPNVEESVTMLVSGKLEMSSGNGTCSVH</sequence>
<dbReference type="PANTHER" id="PTHR33937">
    <property type="entry name" value="IRON-MOLYBDENUM PROTEIN-RELATED-RELATED"/>
    <property type="match status" value="1"/>
</dbReference>
<dbReference type="PANTHER" id="PTHR33937:SF2">
    <property type="entry name" value="DINITROGENASE IRON-MOLYBDENUM COFACTOR BIOSYNTHESIS DOMAIN-CONTAINING PROTEIN"/>
    <property type="match status" value="1"/>
</dbReference>
<proteinExistence type="predicted"/>
<dbReference type="InterPro" id="IPR036105">
    <property type="entry name" value="DiNase_FeMo-co_biosyn_sf"/>
</dbReference>
<dbReference type="InterPro" id="IPR003731">
    <property type="entry name" value="Di-Nase_FeMo-co_biosynth"/>
</dbReference>
<dbReference type="EMBL" id="CACVAS010000117">
    <property type="protein sequence ID" value="CAA6823735.1"/>
    <property type="molecule type" value="Genomic_DNA"/>
</dbReference>
<dbReference type="SUPFAM" id="SSF53146">
    <property type="entry name" value="Nitrogenase accessory factor-like"/>
    <property type="match status" value="1"/>
</dbReference>
<evidence type="ECO:0000313" key="2">
    <source>
        <dbReference type="EMBL" id="CAA6823735.1"/>
    </source>
</evidence>
<organism evidence="2">
    <name type="scientific">uncultured Sulfurovum sp</name>
    <dbReference type="NCBI Taxonomy" id="269237"/>
    <lineage>
        <taxon>Bacteria</taxon>
        <taxon>Pseudomonadati</taxon>
        <taxon>Campylobacterota</taxon>
        <taxon>Epsilonproteobacteria</taxon>
        <taxon>Campylobacterales</taxon>
        <taxon>Sulfurovaceae</taxon>
        <taxon>Sulfurovum</taxon>
        <taxon>environmental samples</taxon>
    </lineage>
</organism>
<dbReference type="InterPro" id="IPR051840">
    <property type="entry name" value="NifX/NifY_domain"/>
</dbReference>